<feature type="domain" description="Ribosome maturation factor RimP N-terminal" evidence="4">
    <location>
        <begin position="26"/>
        <end position="84"/>
    </location>
</feature>
<keyword evidence="1 3" id="KW-0963">Cytoplasm</keyword>
<dbReference type="InterPro" id="IPR028989">
    <property type="entry name" value="RimP_N"/>
</dbReference>
<dbReference type="Pfam" id="PF02576">
    <property type="entry name" value="RimP_N"/>
    <property type="match status" value="1"/>
</dbReference>
<name>A0ABS8PS27_9BACT</name>
<sequence length="156" mass="17536">MDKEAIIQNLQEKVVALLVGNPSHFLVDIRIKPTNNFKIFIDGDNGVGIDDLVKYNRALYKQIEEEDLFPDGDFSLEISSPGLDEPLKLHRQYIKNTGRNVEVLQLDGQKTEGTLLAVNDDAIVVETTSGRGKKMEKTAHTILLETIKTTKIQIKF</sequence>
<evidence type="ECO:0000313" key="6">
    <source>
        <dbReference type="EMBL" id="MCD2423885.1"/>
    </source>
</evidence>
<keyword evidence="7" id="KW-1185">Reference proteome</keyword>
<dbReference type="PANTHER" id="PTHR33867:SF1">
    <property type="entry name" value="RIBOSOME MATURATION FACTOR RIMP"/>
    <property type="match status" value="1"/>
</dbReference>
<evidence type="ECO:0000256" key="2">
    <source>
        <dbReference type="ARBA" id="ARBA00022517"/>
    </source>
</evidence>
<keyword evidence="2 3" id="KW-0690">Ribosome biogenesis</keyword>
<dbReference type="Proteomes" id="UP001199816">
    <property type="component" value="Unassembled WGS sequence"/>
</dbReference>
<dbReference type="RefSeq" id="WP_231005143.1">
    <property type="nucleotide sequence ID" value="NZ_JAJNEC010000005.1"/>
</dbReference>
<dbReference type="InterPro" id="IPR028998">
    <property type="entry name" value="RimP_C"/>
</dbReference>
<dbReference type="SUPFAM" id="SSF75420">
    <property type="entry name" value="YhbC-like, N-terminal domain"/>
    <property type="match status" value="1"/>
</dbReference>
<evidence type="ECO:0000256" key="3">
    <source>
        <dbReference type="HAMAP-Rule" id="MF_01077"/>
    </source>
</evidence>
<comment type="subcellular location">
    <subcellularLocation>
        <location evidence="3">Cytoplasm</location>
    </subcellularLocation>
</comment>
<dbReference type="HAMAP" id="MF_01077">
    <property type="entry name" value="RimP"/>
    <property type="match status" value="1"/>
</dbReference>
<feature type="domain" description="Ribosome maturation factor RimP C-terminal" evidence="5">
    <location>
        <begin position="87"/>
        <end position="156"/>
    </location>
</feature>
<evidence type="ECO:0000259" key="4">
    <source>
        <dbReference type="Pfam" id="PF02576"/>
    </source>
</evidence>
<evidence type="ECO:0000259" key="5">
    <source>
        <dbReference type="Pfam" id="PF17384"/>
    </source>
</evidence>
<dbReference type="InterPro" id="IPR035956">
    <property type="entry name" value="RimP_N_sf"/>
</dbReference>
<dbReference type="Pfam" id="PF17384">
    <property type="entry name" value="DUF150_C"/>
    <property type="match status" value="1"/>
</dbReference>
<dbReference type="EMBL" id="JAJNEC010000005">
    <property type="protein sequence ID" value="MCD2423885.1"/>
    <property type="molecule type" value="Genomic_DNA"/>
</dbReference>
<accession>A0ABS8PS27</accession>
<organism evidence="6 7">
    <name type="scientific">Niabella pedocola</name>
    <dbReference type="NCBI Taxonomy" id="1752077"/>
    <lineage>
        <taxon>Bacteria</taxon>
        <taxon>Pseudomonadati</taxon>
        <taxon>Bacteroidota</taxon>
        <taxon>Chitinophagia</taxon>
        <taxon>Chitinophagales</taxon>
        <taxon>Chitinophagaceae</taxon>
        <taxon>Niabella</taxon>
    </lineage>
</organism>
<evidence type="ECO:0000256" key="1">
    <source>
        <dbReference type="ARBA" id="ARBA00022490"/>
    </source>
</evidence>
<comment type="function">
    <text evidence="3">Required for maturation of 30S ribosomal subunits.</text>
</comment>
<comment type="similarity">
    <text evidence="3">Belongs to the RimP family.</text>
</comment>
<dbReference type="InterPro" id="IPR003728">
    <property type="entry name" value="Ribosome_maturation_RimP"/>
</dbReference>
<evidence type="ECO:0000313" key="7">
    <source>
        <dbReference type="Proteomes" id="UP001199816"/>
    </source>
</evidence>
<protein>
    <recommendedName>
        <fullName evidence="3">Ribosome maturation factor RimP</fullName>
    </recommendedName>
</protein>
<gene>
    <name evidence="3" type="primary">rimP</name>
    <name evidence="6" type="ORF">LQ567_14000</name>
</gene>
<proteinExistence type="inferred from homology"/>
<reference evidence="6 7" key="1">
    <citation type="submission" date="2021-11" db="EMBL/GenBank/DDBJ databases">
        <title>Genomic of Niabella pedocola.</title>
        <authorList>
            <person name="Wu T."/>
        </authorList>
    </citation>
    <scope>NUCLEOTIDE SEQUENCE [LARGE SCALE GENOMIC DNA]</scope>
    <source>
        <strain evidence="6 7">JCM 31011</strain>
    </source>
</reference>
<dbReference type="PANTHER" id="PTHR33867">
    <property type="entry name" value="RIBOSOME MATURATION FACTOR RIMP"/>
    <property type="match status" value="1"/>
</dbReference>
<dbReference type="Gene3D" id="3.30.300.70">
    <property type="entry name" value="RimP-like superfamily, N-terminal"/>
    <property type="match status" value="1"/>
</dbReference>
<dbReference type="CDD" id="cd01734">
    <property type="entry name" value="YlxS_C"/>
    <property type="match status" value="1"/>
</dbReference>
<comment type="caution">
    <text evidence="6">The sequence shown here is derived from an EMBL/GenBank/DDBJ whole genome shotgun (WGS) entry which is preliminary data.</text>
</comment>